<proteinExistence type="predicted"/>
<dbReference type="EMBL" id="KN838652">
    <property type="protein sequence ID" value="KIJ99164.1"/>
    <property type="molecule type" value="Genomic_DNA"/>
</dbReference>
<dbReference type="AlphaFoldDB" id="A0A0C9WNJ1"/>
<dbReference type="HOGENOM" id="CLU_182426_1_0_1"/>
<keyword evidence="2" id="KW-1185">Reference proteome</keyword>
<reference evidence="1 2" key="1">
    <citation type="submission" date="2014-04" db="EMBL/GenBank/DDBJ databases">
        <authorList>
            <consortium name="DOE Joint Genome Institute"/>
            <person name="Kuo A."/>
            <person name="Kohler A."/>
            <person name="Nagy L.G."/>
            <person name="Floudas D."/>
            <person name="Copeland A."/>
            <person name="Barry K.W."/>
            <person name="Cichocki N."/>
            <person name="Veneault-Fourrey C."/>
            <person name="LaButti K."/>
            <person name="Lindquist E.A."/>
            <person name="Lipzen A."/>
            <person name="Lundell T."/>
            <person name="Morin E."/>
            <person name="Murat C."/>
            <person name="Sun H."/>
            <person name="Tunlid A."/>
            <person name="Henrissat B."/>
            <person name="Grigoriev I.V."/>
            <person name="Hibbett D.S."/>
            <person name="Martin F."/>
            <person name="Nordberg H.P."/>
            <person name="Cantor M.N."/>
            <person name="Hua S.X."/>
        </authorList>
    </citation>
    <scope>NUCLEOTIDE SEQUENCE [LARGE SCALE GENOMIC DNA]</scope>
    <source>
        <strain evidence="1 2">LaAM-08-1</strain>
    </source>
</reference>
<gene>
    <name evidence="1" type="ORF">K443DRAFT_102644</name>
</gene>
<sequence length="71" mass="7933">AFNGCLCEIVADSQSVKCKKLGCETQWVAFCWTLFHEIGFARPARHLGQVEGRGDHENDVTLPYMGMCLIT</sequence>
<dbReference type="Proteomes" id="UP000054477">
    <property type="component" value="Unassembled WGS sequence"/>
</dbReference>
<reference evidence="2" key="2">
    <citation type="submission" date="2015-01" db="EMBL/GenBank/DDBJ databases">
        <title>Evolutionary Origins and Diversification of the Mycorrhizal Mutualists.</title>
        <authorList>
            <consortium name="DOE Joint Genome Institute"/>
            <consortium name="Mycorrhizal Genomics Consortium"/>
            <person name="Kohler A."/>
            <person name="Kuo A."/>
            <person name="Nagy L.G."/>
            <person name="Floudas D."/>
            <person name="Copeland A."/>
            <person name="Barry K.W."/>
            <person name="Cichocki N."/>
            <person name="Veneault-Fourrey C."/>
            <person name="LaButti K."/>
            <person name="Lindquist E.A."/>
            <person name="Lipzen A."/>
            <person name="Lundell T."/>
            <person name="Morin E."/>
            <person name="Murat C."/>
            <person name="Riley R."/>
            <person name="Ohm R."/>
            <person name="Sun H."/>
            <person name="Tunlid A."/>
            <person name="Henrissat B."/>
            <person name="Grigoriev I.V."/>
            <person name="Hibbett D.S."/>
            <person name="Martin F."/>
        </authorList>
    </citation>
    <scope>NUCLEOTIDE SEQUENCE [LARGE SCALE GENOMIC DNA]</scope>
    <source>
        <strain evidence="2">LaAM-08-1</strain>
    </source>
</reference>
<protein>
    <submittedName>
        <fullName evidence="1">Unplaced genomic scaffold K443scaffold_117, whole genome shotgun sequence</fullName>
    </submittedName>
</protein>
<feature type="non-terminal residue" evidence="1">
    <location>
        <position position="1"/>
    </location>
</feature>
<organism evidence="1 2">
    <name type="scientific">Laccaria amethystina LaAM-08-1</name>
    <dbReference type="NCBI Taxonomy" id="1095629"/>
    <lineage>
        <taxon>Eukaryota</taxon>
        <taxon>Fungi</taxon>
        <taxon>Dikarya</taxon>
        <taxon>Basidiomycota</taxon>
        <taxon>Agaricomycotina</taxon>
        <taxon>Agaricomycetes</taxon>
        <taxon>Agaricomycetidae</taxon>
        <taxon>Agaricales</taxon>
        <taxon>Agaricineae</taxon>
        <taxon>Hydnangiaceae</taxon>
        <taxon>Laccaria</taxon>
    </lineage>
</organism>
<evidence type="ECO:0000313" key="1">
    <source>
        <dbReference type="EMBL" id="KIJ99164.1"/>
    </source>
</evidence>
<evidence type="ECO:0000313" key="2">
    <source>
        <dbReference type="Proteomes" id="UP000054477"/>
    </source>
</evidence>
<dbReference type="OrthoDB" id="3267958at2759"/>
<name>A0A0C9WNJ1_9AGAR</name>
<accession>A0A0C9WNJ1</accession>